<reference evidence="1" key="1">
    <citation type="submission" date="2020-05" db="EMBL/GenBank/DDBJ databases">
        <authorList>
            <person name="Chiriac C."/>
            <person name="Salcher M."/>
            <person name="Ghai R."/>
            <person name="Kavagutti S V."/>
        </authorList>
    </citation>
    <scope>NUCLEOTIDE SEQUENCE</scope>
</reference>
<name>A0A6J7WS92_9CAUD</name>
<protein>
    <submittedName>
        <fullName evidence="1">HAD_like domain containing protein</fullName>
    </submittedName>
</protein>
<gene>
    <name evidence="1" type="ORF">UFOVP357_36</name>
</gene>
<sequence length="125" mass="14403">MSKLYAGNGVVCVDFDGTLFPYRPLYEHNAPLPDAVETMWWLKAQGYKIVIFTSRLSPSWLEDAGESEARSLQWVESHLIQYNIPYDTITAEKVPAEYYIDDRAIAFRGSWLQVKKEVMDGKVEH</sequence>
<dbReference type="Gene3D" id="3.40.50.1000">
    <property type="entry name" value="HAD superfamily/HAD-like"/>
    <property type="match status" value="1"/>
</dbReference>
<organism evidence="1">
    <name type="scientific">uncultured Caudovirales phage</name>
    <dbReference type="NCBI Taxonomy" id="2100421"/>
    <lineage>
        <taxon>Viruses</taxon>
        <taxon>Duplodnaviria</taxon>
        <taxon>Heunggongvirae</taxon>
        <taxon>Uroviricota</taxon>
        <taxon>Caudoviricetes</taxon>
        <taxon>Peduoviridae</taxon>
        <taxon>Maltschvirus</taxon>
        <taxon>Maltschvirus maltsch</taxon>
    </lineage>
</organism>
<dbReference type="InterPro" id="IPR036412">
    <property type="entry name" value="HAD-like_sf"/>
</dbReference>
<dbReference type="InterPro" id="IPR023214">
    <property type="entry name" value="HAD_sf"/>
</dbReference>
<dbReference type="SUPFAM" id="SSF56784">
    <property type="entry name" value="HAD-like"/>
    <property type="match status" value="1"/>
</dbReference>
<proteinExistence type="predicted"/>
<dbReference type="EMBL" id="LR798289">
    <property type="protein sequence ID" value="CAB5220836.1"/>
    <property type="molecule type" value="Genomic_DNA"/>
</dbReference>
<accession>A0A6J7WS92</accession>
<evidence type="ECO:0000313" key="1">
    <source>
        <dbReference type="EMBL" id="CAB5220836.1"/>
    </source>
</evidence>